<keyword evidence="2" id="KW-1185">Reference proteome</keyword>
<comment type="caution">
    <text evidence="1">The sequence shown here is derived from an EMBL/GenBank/DDBJ whole genome shotgun (WGS) entry which is preliminary data.</text>
</comment>
<proteinExistence type="predicted"/>
<evidence type="ECO:0000313" key="2">
    <source>
        <dbReference type="Proteomes" id="UP000256485"/>
    </source>
</evidence>
<name>A0A3D9V6Y4_THECX</name>
<evidence type="ECO:0000313" key="1">
    <source>
        <dbReference type="EMBL" id="REF36453.1"/>
    </source>
</evidence>
<dbReference type="EMBL" id="QTUC01000001">
    <property type="protein sequence ID" value="REF36453.1"/>
    <property type="molecule type" value="Genomic_DNA"/>
</dbReference>
<protein>
    <submittedName>
        <fullName evidence="1">Uncharacterized protein</fullName>
    </submittedName>
</protein>
<dbReference type="Proteomes" id="UP000256485">
    <property type="component" value="Unassembled WGS sequence"/>
</dbReference>
<dbReference type="AlphaFoldDB" id="A0A3D9V6Y4"/>
<organism evidence="1 2">
    <name type="scientific">Thermasporomyces composti</name>
    <dbReference type="NCBI Taxonomy" id="696763"/>
    <lineage>
        <taxon>Bacteria</taxon>
        <taxon>Bacillati</taxon>
        <taxon>Actinomycetota</taxon>
        <taxon>Actinomycetes</taxon>
        <taxon>Propionibacteriales</taxon>
        <taxon>Nocardioidaceae</taxon>
        <taxon>Thermasporomyces</taxon>
    </lineage>
</organism>
<sequence>MVRPVLGLFTALSTGALSIFHAGFGPISTGPVRPLWIDVVAVP</sequence>
<reference evidence="1 2" key="1">
    <citation type="submission" date="2018-08" db="EMBL/GenBank/DDBJ databases">
        <title>Sequencing the genomes of 1000 actinobacteria strains.</title>
        <authorList>
            <person name="Klenk H.-P."/>
        </authorList>
    </citation>
    <scope>NUCLEOTIDE SEQUENCE [LARGE SCALE GENOMIC DNA]</scope>
    <source>
        <strain evidence="1 2">DSM 22891</strain>
    </source>
</reference>
<gene>
    <name evidence="1" type="ORF">DFJ64_1861</name>
</gene>
<accession>A0A3D9V6Y4</accession>